<dbReference type="Gene3D" id="3.40.50.720">
    <property type="entry name" value="NAD(P)-binding Rossmann-like Domain"/>
    <property type="match status" value="1"/>
</dbReference>
<dbReference type="InterPro" id="IPR020904">
    <property type="entry name" value="Sc_DH/Rdtase_CS"/>
</dbReference>
<organism evidence="3 4">
    <name type="scientific">Streptomyces composti</name>
    <dbReference type="NCBI Taxonomy" id="2720025"/>
    <lineage>
        <taxon>Bacteria</taxon>
        <taxon>Bacillati</taxon>
        <taxon>Actinomycetota</taxon>
        <taxon>Actinomycetes</taxon>
        <taxon>Kitasatosporales</taxon>
        <taxon>Streptomycetaceae</taxon>
        <taxon>Streptomyces</taxon>
    </lineage>
</organism>
<dbReference type="PRINTS" id="PR00081">
    <property type="entry name" value="GDHRDH"/>
</dbReference>
<name>A0ABX1AJ75_9ACTN</name>
<dbReference type="InterPro" id="IPR002347">
    <property type="entry name" value="SDR_fam"/>
</dbReference>
<dbReference type="PANTHER" id="PTHR42879:SF2">
    <property type="entry name" value="3-OXOACYL-[ACYL-CARRIER-PROTEIN] REDUCTASE FABG"/>
    <property type="match status" value="1"/>
</dbReference>
<dbReference type="Proteomes" id="UP000730591">
    <property type="component" value="Unassembled WGS sequence"/>
</dbReference>
<comment type="similarity">
    <text evidence="1">Belongs to the short-chain dehydrogenases/reductases (SDR) family.</text>
</comment>
<evidence type="ECO:0000256" key="1">
    <source>
        <dbReference type="ARBA" id="ARBA00006484"/>
    </source>
</evidence>
<gene>
    <name evidence="3" type="primary">fabG</name>
    <name evidence="3" type="ORF">HCJ93_28215</name>
</gene>
<sequence>MTRKRTALVTGGSRGIGLAIARELAAAGHRVAVTCRGAAPEGLYAVRCDVTDTAEVDAAFSAVERDLGPVEILVANAGITADGPYAVMKEERFTTVIDTNLTGAHRCARRAVRGMVRGRWGRIVFIGSEVALSGNAGQANYAAAKAGLIGLSRSLARELGRRGITVNTVTPGLIRTDMTAGLPACHVEELLARVPVPRVGRPEDVAAAVRWLTDESTGYVTGAVVPVDGGLGMGH</sequence>
<dbReference type="PANTHER" id="PTHR42879">
    <property type="entry name" value="3-OXOACYL-(ACYL-CARRIER-PROTEIN) REDUCTASE"/>
    <property type="match status" value="1"/>
</dbReference>
<dbReference type="RefSeq" id="WP_167998669.1">
    <property type="nucleotide sequence ID" value="NZ_JAATEM010000049.1"/>
</dbReference>
<accession>A0ABX1AJ75</accession>
<reference evidence="3 4" key="1">
    <citation type="submission" date="2020-03" db="EMBL/GenBank/DDBJ databases">
        <title>WGS of actinomycetes isolated from Thailand.</title>
        <authorList>
            <person name="Thawai C."/>
        </authorList>
    </citation>
    <scope>NUCLEOTIDE SEQUENCE [LARGE SCALE GENOMIC DNA]</scope>
    <source>
        <strain evidence="3 4">SBST2-5</strain>
    </source>
</reference>
<dbReference type="InterPro" id="IPR057326">
    <property type="entry name" value="KR_dom"/>
</dbReference>
<evidence type="ECO:0000313" key="3">
    <source>
        <dbReference type="EMBL" id="NJP53848.1"/>
    </source>
</evidence>
<proteinExistence type="inferred from homology"/>
<evidence type="ECO:0000313" key="4">
    <source>
        <dbReference type="Proteomes" id="UP000730591"/>
    </source>
</evidence>
<dbReference type="SUPFAM" id="SSF51735">
    <property type="entry name" value="NAD(P)-binding Rossmann-fold domains"/>
    <property type="match status" value="1"/>
</dbReference>
<dbReference type="Pfam" id="PF13561">
    <property type="entry name" value="adh_short_C2"/>
    <property type="match status" value="1"/>
</dbReference>
<feature type="domain" description="Ketoreductase" evidence="2">
    <location>
        <begin position="5"/>
        <end position="172"/>
    </location>
</feature>
<keyword evidence="4" id="KW-1185">Reference proteome</keyword>
<protein>
    <submittedName>
        <fullName evidence="3">3-oxoacyl-ACP reductase FabG</fullName>
    </submittedName>
</protein>
<dbReference type="SMART" id="SM00822">
    <property type="entry name" value="PKS_KR"/>
    <property type="match status" value="1"/>
</dbReference>
<dbReference type="NCBIfam" id="NF009466">
    <property type="entry name" value="PRK12826.1-2"/>
    <property type="match status" value="1"/>
</dbReference>
<dbReference type="InterPro" id="IPR050259">
    <property type="entry name" value="SDR"/>
</dbReference>
<dbReference type="PRINTS" id="PR00080">
    <property type="entry name" value="SDRFAMILY"/>
</dbReference>
<dbReference type="PROSITE" id="PS00061">
    <property type="entry name" value="ADH_SHORT"/>
    <property type="match status" value="1"/>
</dbReference>
<evidence type="ECO:0000259" key="2">
    <source>
        <dbReference type="SMART" id="SM00822"/>
    </source>
</evidence>
<dbReference type="EMBL" id="JAATEM010000049">
    <property type="protein sequence ID" value="NJP53848.1"/>
    <property type="molecule type" value="Genomic_DNA"/>
</dbReference>
<comment type="caution">
    <text evidence="3">The sequence shown here is derived from an EMBL/GenBank/DDBJ whole genome shotgun (WGS) entry which is preliminary data.</text>
</comment>
<dbReference type="InterPro" id="IPR036291">
    <property type="entry name" value="NAD(P)-bd_dom_sf"/>
</dbReference>